<dbReference type="Pfam" id="PF07715">
    <property type="entry name" value="Plug"/>
    <property type="match status" value="1"/>
</dbReference>
<dbReference type="InterPro" id="IPR037066">
    <property type="entry name" value="Plug_dom_sf"/>
</dbReference>
<dbReference type="GO" id="GO:0044718">
    <property type="term" value="P:siderophore transmembrane transport"/>
    <property type="evidence" value="ECO:0007669"/>
    <property type="project" value="TreeGrafter"/>
</dbReference>
<feature type="domain" description="TonB-dependent receptor plug" evidence="8">
    <location>
        <begin position="121"/>
        <end position="222"/>
    </location>
</feature>
<protein>
    <submittedName>
        <fullName evidence="9">TonB-dependent receptor</fullName>
    </submittedName>
</protein>
<evidence type="ECO:0000256" key="4">
    <source>
        <dbReference type="ARBA" id="ARBA00022692"/>
    </source>
</evidence>
<dbReference type="PANTHER" id="PTHR30069:SF29">
    <property type="entry name" value="HEMOGLOBIN AND HEMOGLOBIN-HAPTOGLOBIN-BINDING PROTEIN 1-RELATED"/>
    <property type="match status" value="1"/>
</dbReference>
<dbReference type="Proteomes" id="UP000010408">
    <property type="component" value="Unassembled WGS sequence"/>
</dbReference>
<sequence>MLVVLLLGLYSPARAQVTVRNILVRILDARTKEPLPQAIAHLGKQTYQANTSGEVKLSLSPDETDGLHVHSLGYHEGFVSLETLRRSEGSPTEGSYTLYMTSEERVLTGVTVQGTRRVVSANAVVSRLSSQQIERSLGRNLASLLTEISGVTSLQTGTTTAKPVIHGMYGNRVLIMNNGVRQSGQQWGEDHAPEVDVEGNNHIQVIKGAEAVRYGAEAMAGAIVMEQAGLPYGEESLHGAVGAAYATNGHRGSTSLRLEGATLSDRSLAYRVQGSYTNAGDRSSAKYRLMNTGVREFNTSLALGWKHGEWSVEGLFSRYENKTGLLPSGHLRSREGMAELLRRGMPDIFRPFSRSISNPYHHVVHYLGKVKGSWENDHLGRFTLQASLQRDNRDEYAIRRNTAYASVPTLSLSLSSSQLDASWRKHYHRWDSEAGVHGEYVDNYSNSGTGFTPPIPNYTQSTWGGYALQRYADDHFGAELGVRLDGQQMSVAGYDVAGQYFSGDHSFMNLTYSLGGHLHLGQGWKVTSNFGLAWRSPHVQELYSLGSQHGSAIFVYGDRTLRSERGYKWVSSLVHHSERWDLTLDGYLHWIKGYIYDEPSQEYAETLAGQYPVFRYKQSDAFFRGLDLDARYFFIPSLLYARVQGSMIWANEMKTGRYYPYIPALRISEELGLRRAIGSSYTGEFSLSHRFVDRQRRFDPATDLTQSPPAYHLFGLEARVTKQMTERQSLSLSLSVDNLLDTEYKEYTNRARYYSHDVGRDVRLALHWHF</sequence>
<dbReference type="InterPro" id="IPR012910">
    <property type="entry name" value="Plug_dom"/>
</dbReference>
<dbReference type="GO" id="GO:0015344">
    <property type="term" value="F:siderophore uptake transmembrane transporter activity"/>
    <property type="evidence" value="ECO:0007669"/>
    <property type="project" value="TreeGrafter"/>
</dbReference>
<dbReference type="InterPro" id="IPR036942">
    <property type="entry name" value="Beta-barrel_TonB_sf"/>
</dbReference>
<keyword evidence="9" id="KW-0675">Receptor</keyword>
<dbReference type="HOGENOM" id="CLU_008287_10_0_10"/>
<reference evidence="9 10" key="1">
    <citation type="submission" date="2012-05" db="EMBL/GenBank/DDBJ databases">
        <authorList>
            <person name="Weinstock G."/>
            <person name="Sodergren E."/>
            <person name="Lobos E.A."/>
            <person name="Fulton L."/>
            <person name="Fulton R."/>
            <person name="Courtney L."/>
            <person name="Fronick C."/>
            <person name="O'Laughlin M."/>
            <person name="Godfrey J."/>
            <person name="Wilson R.M."/>
            <person name="Miner T."/>
            <person name="Farmer C."/>
            <person name="Delehaunty K."/>
            <person name="Cordes M."/>
            <person name="Minx P."/>
            <person name="Tomlinson C."/>
            <person name="Chen J."/>
            <person name="Wollam A."/>
            <person name="Pepin K.H."/>
            <person name="Bhonagiri V."/>
            <person name="Zhang X."/>
            <person name="Suruliraj S."/>
            <person name="Warren W."/>
            <person name="Mitreva M."/>
            <person name="Mardis E.R."/>
            <person name="Wilson R.K."/>
        </authorList>
    </citation>
    <scope>NUCLEOTIDE SEQUENCE [LARGE SCALE GENOMIC DNA]</scope>
    <source>
        <strain evidence="9 10">F0037</strain>
    </source>
</reference>
<evidence type="ECO:0000256" key="2">
    <source>
        <dbReference type="ARBA" id="ARBA00022448"/>
    </source>
</evidence>
<dbReference type="Gene3D" id="2.40.170.20">
    <property type="entry name" value="TonB-dependent receptor, beta-barrel domain"/>
    <property type="match status" value="1"/>
</dbReference>
<evidence type="ECO:0000259" key="8">
    <source>
        <dbReference type="Pfam" id="PF07715"/>
    </source>
</evidence>
<gene>
    <name evidence="9" type="ORF">HMPREF9134_00338</name>
</gene>
<dbReference type="STRING" id="1127696.HMPREF9134_00338"/>
<accession>L1NGT9</accession>
<dbReference type="GO" id="GO:0009279">
    <property type="term" value="C:cell outer membrane"/>
    <property type="evidence" value="ECO:0007669"/>
    <property type="project" value="UniProtKB-SubCell"/>
</dbReference>
<keyword evidence="4" id="KW-0812">Transmembrane</keyword>
<evidence type="ECO:0000256" key="5">
    <source>
        <dbReference type="ARBA" id="ARBA00022729"/>
    </source>
</evidence>
<evidence type="ECO:0000256" key="7">
    <source>
        <dbReference type="ARBA" id="ARBA00023237"/>
    </source>
</evidence>
<dbReference type="AlphaFoldDB" id="L1NGT9"/>
<organism evidence="9 10">
    <name type="scientific">Porphyromonas catoniae F0037</name>
    <dbReference type="NCBI Taxonomy" id="1127696"/>
    <lineage>
        <taxon>Bacteria</taxon>
        <taxon>Pseudomonadati</taxon>
        <taxon>Bacteroidota</taxon>
        <taxon>Bacteroidia</taxon>
        <taxon>Bacteroidales</taxon>
        <taxon>Porphyromonadaceae</taxon>
        <taxon>Porphyromonas</taxon>
    </lineage>
</organism>
<dbReference type="SUPFAM" id="SSF56935">
    <property type="entry name" value="Porins"/>
    <property type="match status" value="1"/>
</dbReference>
<dbReference type="PANTHER" id="PTHR30069">
    <property type="entry name" value="TONB-DEPENDENT OUTER MEMBRANE RECEPTOR"/>
    <property type="match status" value="1"/>
</dbReference>
<comment type="caution">
    <text evidence="9">The sequence shown here is derived from an EMBL/GenBank/DDBJ whole genome shotgun (WGS) entry which is preliminary data.</text>
</comment>
<dbReference type="Gene3D" id="2.170.130.10">
    <property type="entry name" value="TonB-dependent receptor, plug domain"/>
    <property type="match status" value="1"/>
</dbReference>
<evidence type="ECO:0000256" key="1">
    <source>
        <dbReference type="ARBA" id="ARBA00004571"/>
    </source>
</evidence>
<proteinExistence type="predicted"/>
<dbReference type="InterPro" id="IPR039426">
    <property type="entry name" value="TonB-dep_rcpt-like"/>
</dbReference>
<dbReference type="EMBL" id="AMEQ01000012">
    <property type="protein sequence ID" value="EKY02603.1"/>
    <property type="molecule type" value="Genomic_DNA"/>
</dbReference>
<name>L1NGT9_9PORP</name>
<comment type="subcellular location">
    <subcellularLocation>
        <location evidence="1">Cell outer membrane</location>
        <topology evidence="1">Multi-pass membrane protein</topology>
    </subcellularLocation>
</comment>
<dbReference type="eggNOG" id="COG4206">
    <property type="taxonomic scope" value="Bacteria"/>
</dbReference>
<evidence type="ECO:0000313" key="9">
    <source>
        <dbReference type="EMBL" id="EKY02603.1"/>
    </source>
</evidence>
<keyword evidence="7" id="KW-0998">Cell outer membrane</keyword>
<keyword evidence="5" id="KW-0732">Signal</keyword>
<evidence type="ECO:0000313" key="10">
    <source>
        <dbReference type="Proteomes" id="UP000010408"/>
    </source>
</evidence>
<keyword evidence="3" id="KW-1134">Transmembrane beta strand</keyword>
<keyword evidence="2" id="KW-0813">Transport</keyword>
<dbReference type="PATRIC" id="fig|1127696.3.peg.286"/>
<keyword evidence="6" id="KW-0472">Membrane</keyword>
<evidence type="ECO:0000256" key="3">
    <source>
        <dbReference type="ARBA" id="ARBA00022452"/>
    </source>
</evidence>
<evidence type="ECO:0000256" key="6">
    <source>
        <dbReference type="ARBA" id="ARBA00023136"/>
    </source>
</evidence>